<dbReference type="AlphaFoldDB" id="A0A1S8S124"/>
<dbReference type="InterPro" id="IPR032466">
    <property type="entry name" value="Metal_Hydrolase"/>
</dbReference>
<comment type="caution">
    <text evidence="2">The sequence shown here is derived from an EMBL/GenBank/DDBJ whole genome shotgun (WGS) entry which is preliminary data.</text>
</comment>
<proteinExistence type="predicted"/>
<evidence type="ECO:0000313" key="3">
    <source>
        <dbReference type="Proteomes" id="UP000190973"/>
    </source>
</evidence>
<dbReference type="Pfam" id="PF01026">
    <property type="entry name" value="TatD_DNase"/>
    <property type="match status" value="1"/>
</dbReference>
<name>A0A1S8S124_CLOBE</name>
<feature type="binding site" evidence="1">
    <location>
        <position position="9"/>
    </location>
    <ligand>
        <name>a divalent metal cation</name>
        <dbReference type="ChEBI" id="CHEBI:60240"/>
        <label>1</label>
    </ligand>
</feature>
<dbReference type="GO" id="GO:0046872">
    <property type="term" value="F:metal ion binding"/>
    <property type="evidence" value="ECO:0007669"/>
    <property type="project" value="UniProtKB-KW"/>
</dbReference>
<feature type="binding site" evidence="1">
    <location>
        <position position="88"/>
    </location>
    <ligand>
        <name>a divalent metal cation</name>
        <dbReference type="ChEBI" id="CHEBI:60240"/>
        <label>1</label>
    </ligand>
</feature>
<dbReference type="RefSeq" id="WP_077839973.1">
    <property type="nucleotide sequence ID" value="NZ_JABTAE010000001.1"/>
</dbReference>
<evidence type="ECO:0000313" key="2">
    <source>
        <dbReference type="EMBL" id="OOM59153.1"/>
    </source>
</evidence>
<dbReference type="Gene3D" id="3.20.20.140">
    <property type="entry name" value="Metal-dependent hydrolases"/>
    <property type="match status" value="1"/>
</dbReference>
<sequence length="243" mass="28858">MNDFKFDVHMHLDLFKNREVTIEYIEREKSYTIAMTNLPVLYNRYISEYRELKYIRFALGFHPELVHEYENQMYIFVKCLKDAKYIGEIGLDYKIKNQDNINAQKRVFKEIINLCNKEGNKVLSVHSRSAVKDVNDIIGKFNGTVIMHWFTGNEIELNKSIDNGYYFSINEKMINTEKKKMLIKNIPIDKLLIESDAPFIEKNRVYSVDFIDNIITELANMYKLEKVHMIEQLKKNFRSAISI</sequence>
<feature type="binding site" evidence="1">
    <location>
        <position position="11"/>
    </location>
    <ligand>
        <name>a divalent metal cation</name>
        <dbReference type="ChEBI" id="CHEBI:60240"/>
        <label>1</label>
    </ligand>
</feature>
<dbReference type="SUPFAM" id="SSF51556">
    <property type="entry name" value="Metallo-dependent hydrolases"/>
    <property type="match status" value="1"/>
</dbReference>
<dbReference type="InterPro" id="IPR001130">
    <property type="entry name" value="TatD-like"/>
</dbReference>
<accession>A0A1S8S124</accession>
<dbReference type="EMBL" id="LZZI01000080">
    <property type="protein sequence ID" value="OOM59153.1"/>
    <property type="molecule type" value="Genomic_DNA"/>
</dbReference>
<keyword evidence="2" id="KW-0378">Hydrolase</keyword>
<dbReference type="PANTHER" id="PTHR46124:SF2">
    <property type="entry name" value="D-AMINOACYL-TRNA DEACYLASE"/>
    <property type="match status" value="1"/>
</dbReference>
<feature type="binding site" evidence="1">
    <location>
        <position position="148"/>
    </location>
    <ligand>
        <name>a divalent metal cation</name>
        <dbReference type="ChEBI" id="CHEBI:60240"/>
        <label>2</label>
    </ligand>
</feature>
<dbReference type="EC" id="3.1.21.-" evidence="2"/>
<dbReference type="InterPro" id="IPR049677">
    <property type="entry name" value="QatD"/>
</dbReference>
<dbReference type="Proteomes" id="UP000190973">
    <property type="component" value="Unassembled WGS sequence"/>
</dbReference>
<feature type="binding site" evidence="1">
    <location>
        <position position="126"/>
    </location>
    <ligand>
        <name>a divalent metal cation</name>
        <dbReference type="ChEBI" id="CHEBI:60240"/>
        <label>2</label>
    </ligand>
</feature>
<evidence type="ECO:0000256" key="1">
    <source>
        <dbReference type="PIRSR" id="PIRSR005902-1"/>
    </source>
</evidence>
<dbReference type="GO" id="GO:0016788">
    <property type="term" value="F:hydrolase activity, acting on ester bonds"/>
    <property type="evidence" value="ECO:0007669"/>
    <property type="project" value="InterPro"/>
</dbReference>
<dbReference type="NCBIfam" id="NF041926">
    <property type="entry name" value="QatD"/>
    <property type="match status" value="1"/>
</dbReference>
<gene>
    <name evidence="2" type="primary">ycfH_2</name>
    <name evidence="2" type="ORF">CLBCK_36040</name>
</gene>
<reference evidence="2 3" key="1">
    <citation type="submission" date="2016-05" db="EMBL/GenBank/DDBJ databases">
        <title>Microbial solvent formation.</title>
        <authorList>
            <person name="Poehlein A."/>
            <person name="Montoya Solano J.D."/>
            <person name="Flitsch S."/>
            <person name="Krabben P."/>
            <person name="Duerre P."/>
            <person name="Daniel R."/>
        </authorList>
    </citation>
    <scope>NUCLEOTIDE SEQUENCE [LARGE SCALE GENOMIC DNA]</scope>
    <source>
        <strain evidence="2 3">DSM 53</strain>
    </source>
</reference>
<dbReference type="PIRSF" id="PIRSF005902">
    <property type="entry name" value="DNase_TatD"/>
    <property type="match status" value="1"/>
</dbReference>
<organism evidence="2 3">
    <name type="scientific">Clostridium beijerinckii</name>
    <name type="common">Clostridium MP</name>
    <dbReference type="NCBI Taxonomy" id="1520"/>
    <lineage>
        <taxon>Bacteria</taxon>
        <taxon>Bacillati</taxon>
        <taxon>Bacillota</taxon>
        <taxon>Clostridia</taxon>
        <taxon>Eubacteriales</taxon>
        <taxon>Clostridiaceae</taxon>
        <taxon>Clostridium</taxon>
    </lineage>
</organism>
<keyword evidence="1" id="KW-0479">Metal-binding</keyword>
<protein>
    <submittedName>
        <fullName evidence="2">Putative deoxyribonuclease YcfH</fullName>
        <ecNumber evidence="2">3.1.21.-</ecNumber>
    </submittedName>
</protein>
<feature type="binding site" evidence="1">
    <location>
        <position position="196"/>
    </location>
    <ligand>
        <name>a divalent metal cation</name>
        <dbReference type="ChEBI" id="CHEBI:60240"/>
        <label>1</label>
    </ligand>
</feature>
<dbReference type="PANTHER" id="PTHR46124">
    <property type="entry name" value="D-AMINOACYL-TRNA DEACYLASE"/>
    <property type="match status" value="1"/>
</dbReference>